<dbReference type="Pfam" id="PF07690">
    <property type="entry name" value="MFS_1"/>
    <property type="match status" value="1"/>
</dbReference>
<feature type="transmembrane region" description="Helical" evidence="1">
    <location>
        <begin position="54"/>
        <end position="73"/>
    </location>
</feature>
<feature type="transmembrane region" description="Helical" evidence="1">
    <location>
        <begin position="260"/>
        <end position="281"/>
    </location>
</feature>
<dbReference type="Gene3D" id="1.20.1250.20">
    <property type="entry name" value="MFS general substrate transporter like domains"/>
    <property type="match status" value="1"/>
</dbReference>
<feature type="transmembrane region" description="Helical" evidence="1">
    <location>
        <begin position="316"/>
        <end position="340"/>
    </location>
</feature>
<feature type="transmembrane region" description="Helical" evidence="1">
    <location>
        <begin position="352"/>
        <end position="370"/>
    </location>
</feature>
<feature type="transmembrane region" description="Helical" evidence="1">
    <location>
        <begin position="288"/>
        <end position="310"/>
    </location>
</feature>
<reference evidence="3" key="1">
    <citation type="submission" date="2018-06" db="EMBL/GenBank/DDBJ databases">
        <authorList>
            <person name="Zhirakovskaya E."/>
        </authorList>
    </citation>
    <scope>NUCLEOTIDE SEQUENCE</scope>
</reference>
<feature type="transmembrane region" description="Helical" evidence="1">
    <location>
        <begin position="146"/>
        <end position="169"/>
    </location>
</feature>
<feature type="domain" description="Major facilitator superfamily (MFS) profile" evidence="2">
    <location>
        <begin position="222"/>
        <end position="407"/>
    </location>
</feature>
<feature type="transmembrane region" description="Helical" evidence="1">
    <location>
        <begin position="85"/>
        <end position="103"/>
    </location>
</feature>
<dbReference type="GO" id="GO:0022857">
    <property type="term" value="F:transmembrane transporter activity"/>
    <property type="evidence" value="ECO:0007669"/>
    <property type="project" value="InterPro"/>
</dbReference>
<gene>
    <name evidence="3" type="ORF">MNBD_ALPHA08-1512</name>
</gene>
<feature type="transmembrane region" description="Helical" evidence="1">
    <location>
        <begin position="223"/>
        <end position="248"/>
    </location>
</feature>
<feature type="transmembrane region" description="Helical" evidence="1">
    <location>
        <begin position="376"/>
        <end position="397"/>
    </location>
</feature>
<dbReference type="PANTHER" id="PTHR23534:SF1">
    <property type="entry name" value="MAJOR FACILITATOR SUPERFAMILY PROTEIN"/>
    <property type="match status" value="1"/>
</dbReference>
<feature type="transmembrane region" description="Helical" evidence="1">
    <location>
        <begin position="109"/>
        <end position="125"/>
    </location>
</feature>
<keyword evidence="1" id="KW-0472">Membrane</keyword>
<keyword evidence="1" id="KW-1133">Transmembrane helix</keyword>
<proteinExistence type="predicted"/>
<sequence length="407" mass="42996">MSAATAAAPYFDDAIAKRNALILAVALTLSSCSAIIVFTTAGIVGTMLSPINSLITLPVSTFVIGTALATIPASLMMGKLGRKPGFMLGAVLAFCGSLLAIYALYEKDFILFCLATGLLGSYMAFSQYYRFAAADRATEDFRAKAISWVLVGGIGGAIFGPMLVIYSRAALSPVMFVGTFVVAAVLALCALALVSLINIPLVPKTTDDQPTRPMPTILKNPRLVVAIVTGMVSYGVMSLLMTATPIAMVGHGFSVDDAAWVIQWHSLAMFGPSFFTGHLIARYGVERIIFAGLVLLVTAALTGLAGMTFGHFSVGLILLGLGWNFGFIGATTMVTECYQLAEKSKVQAFNDFAIFATVAVASLTSGKLFSTVGWDAVNLGLFPMVGVAAIALIWLFFHLRNNPKHTP</sequence>
<protein>
    <submittedName>
        <fullName evidence="3">Uncharacterized MFS-type transporter</fullName>
    </submittedName>
</protein>
<dbReference type="SUPFAM" id="SSF103473">
    <property type="entry name" value="MFS general substrate transporter"/>
    <property type="match status" value="1"/>
</dbReference>
<accession>A0A3B0REE1</accession>
<organism evidence="3">
    <name type="scientific">hydrothermal vent metagenome</name>
    <dbReference type="NCBI Taxonomy" id="652676"/>
    <lineage>
        <taxon>unclassified sequences</taxon>
        <taxon>metagenomes</taxon>
        <taxon>ecological metagenomes</taxon>
    </lineage>
</organism>
<dbReference type="PROSITE" id="PS50850">
    <property type="entry name" value="MFS"/>
    <property type="match status" value="1"/>
</dbReference>
<evidence type="ECO:0000313" key="3">
    <source>
        <dbReference type="EMBL" id="VAV90321.1"/>
    </source>
</evidence>
<dbReference type="PANTHER" id="PTHR23534">
    <property type="entry name" value="MFS PERMEASE"/>
    <property type="match status" value="1"/>
</dbReference>
<dbReference type="InterPro" id="IPR020846">
    <property type="entry name" value="MFS_dom"/>
</dbReference>
<name>A0A3B0REE1_9ZZZZ</name>
<dbReference type="AlphaFoldDB" id="A0A3B0REE1"/>
<dbReference type="EMBL" id="UOEC01000076">
    <property type="protein sequence ID" value="VAV90321.1"/>
    <property type="molecule type" value="Genomic_DNA"/>
</dbReference>
<evidence type="ECO:0000256" key="1">
    <source>
        <dbReference type="SAM" id="Phobius"/>
    </source>
</evidence>
<feature type="transmembrane region" description="Helical" evidence="1">
    <location>
        <begin position="21"/>
        <end position="48"/>
    </location>
</feature>
<evidence type="ECO:0000259" key="2">
    <source>
        <dbReference type="PROSITE" id="PS50850"/>
    </source>
</evidence>
<feature type="transmembrane region" description="Helical" evidence="1">
    <location>
        <begin position="175"/>
        <end position="202"/>
    </location>
</feature>
<dbReference type="InterPro" id="IPR011701">
    <property type="entry name" value="MFS"/>
</dbReference>
<dbReference type="InterPro" id="IPR036259">
    <property type="entry name" value="MFS_trans_sf"/>
</dbReference>
<keyword evidence="1" id="KW-0812">Transmembrane</keyword>